<proteinExistence type="predicted"/>
<evidence type="ECO:0000313" key="6">
    <source>
        <dbReference type="Proteomes" id="UP001199642"/>
    </source>
</evidence>
<reference evidence="5 6" key="1">
    <citation type="submission" date="2023-01" db="EMBL/GenBank/DDBJ databases">
        <title>Characterization of estradiol degrading bacteria Microbacterium sp. MZT7 and reveal degrading genes through genome analysis.</title>
        <authorList>
            <person name="Hao P."/>
            <person name="Gao Y."/>
        </authorList>
    </citation>
    <scope>NUCLEOTIDE SEQUENCE [LARGE SCALE GENOMIC DNA]</scope>
    <source>
        <strain evidence="5 6">MZT7</strain>
    </source>
</reference>
<organism evidence="5 6">
    <name type="scientific">Microbacterium resistens</name>
    <dbReference type="NCBI Taxonomy" id="156977"/>
    <lineage>
        <taxon>Bacteria</taxon>
        <taxon>Bacillati</taxon>
        <taxon>Actinomycetota</taxon>
        <taxon>Actinomycetes</taxon>
        <taxon>Micrococcales</taxon>
        <taxon>Microbacteriaceae</taxon>
        <taxon>Microbacterium</taxon>
    </lineage>
</organism>
<dbReference type="RefSeq" id="WP_231820324.1">
    <property type="nucleotide sequence ID" value="NZ_CP082781.1"/>
</dbReference>
<evidence type="ECO:0000259" key="4">
    <source>
        <dbReference type="Pfam" id="PF22725"/>
    </source>
</evidence>
<feature type="domain" description="GFO/IDH/MocA-like oxidoreductase" evidence="4">
    <location>
        <begin position="133"/>
        <end position="266"/>
    </location>
</feature>
<dbReference type="Proteomes" id="UP001199642">
    <property type="component" value="Chromosome"/>
</dbReference>
<feature type="domain" description="Gfo/Idh/MocA-like oxidoreductase N-terminal" evidence="3">
    <location>
        <begin position="7"/>
        <end position="121"/>
    </location>
</feature>
<dbReference type="Pfam" id="PF22725">
    <property type="entry name" value="GFO_IDH_MocA_C3"/>
    <property type="match status" value="1"/>
</dbReference>
<dbReference type="Pfam" id="PF01408">
    <property type="entry name" value="GFO_IDH_MocA"/>
    <property type="match status" value="1"/>
</dbReference>
<keyword evidence="2" id="KW-0520">NAD</keyword>
<dbReference type="Gene3D" id="3.40.50.720">
    <property type="entry name" value="NAD(P)-binding Rossmann-like Domain"/>
    <property type="match status" value="1"/>
</dbReference>
<dbReference type="InterPro" id="IPR055170">
    <property type="entry name" value="GFO_IDH_MocA-like_dom"/>
</dbReference>
<dbReference type="PANTHER" id="PTHR43818:SF11">
    <property type="entry name" value="BCDNA.GH03377"/>
    <property type="match status" value="1"/>
</dbReference>
<dbReference type="SUPFAM" id="SSF51735">
    <property type="entry name" value="NAD(P)-binding Rossmann-fold domains"/>
    <property type="match status" value="1"/>
</dbReference>
<dbReference type="EMBL" id="CP082781">
    <property type="protein sequence ID" value="UGS26733.1"/>
    <property type="molecule type" value="Genomic_DNA"/>
</dbReference>
<sequence length="374" mass="38858">MSAGPVGVGFIGTGMISDTYLENLTSFPDIRVVILGDIDTARAAAQAATHGVAESGTPEQVLAHPDVEIVVNLTIPAAHVPVSLAAIAAGKHVWSEKPIGIDRDAARELLAAADAAGLRVGIAPDTVLGPGLQTARRAIARGDIGTPLSAQTAMQYIGPDVFHPNPDFLFARGAGPVIDMGPYYVTALVNVLGAVASVAAVGLRGREVRTVQVGDRAGAEFPVEVPTLVQAIARFEQGATSQSVFSFDSPLGRTGLVEITGTEGTMVIPDPNTFGGEVRITPVPTLAGMRSEPEWRTVPRVGVEAGRGLGVLDMARAIRGGLPHIATGELGYHVFDTLMAIEESVGSGRFVDVESTVGEIPLVPEDRDPFEATL</sequence>
<evidence type="ECO:0000256" key="2">
    <source>
        <dbReference type="ARBA" id="ARBA00023027"/>
    </source>
</evidence>
<dbReference type="InterPro" id="IPR000683">
    <property type="entry name" value="Gfo/Idh/MocA-like_OxRdtase_N"/>
</dbReference>
<name>A0ABY3RRM3_9MICO</name>
<accession>A0ABY3RRM3</accession>
<dbReference type="SUPFAM" id="SSF55347">
    <property type="entry name" value="Glyceraldehyde-3-phosphate dehydrogenase-like, C-terminal domain"/>
    <property type="match status" value="1"/>
</dbReference>
<keyword evidence="6" id="KW-1185">Reference proteome</keyword>
<dbReference type="InterPro" id="IPR036291">
    <property type="entry name" value="NAD(P)-bd_dom_sf"/>
</dbReference>
<gene>
    <name evidence="5" type="ORF">K8F61_00390</name>
</gene>
<evidence type="ECO:0000259" key="3">
    <source>
        <dbReference type="Pfam" id="PF01408"/>
    </source>
</evidence>
<evidence type="ECO:0000256" key="1">
    <source>
        <dbReference type="ARBA" id="ARBA00023002"/>
    </source>
</evidence>
<dbReference type="PANTHER" id="PTHR43818">
    <property type="entry name" value="BCDNA.GH03377"/>
    <property type="match status" value="1"/>
</dbReference>
<evidence type="ECO:0000313" key="5">
    <source>
        <dbReference type="EMBL" id="UGS26733.1"/>
    </source>
</evidence>
<protein>
    <submittedName>
        <fullName evidence="5">Gfo/Idh/MocA family oxidoreductase</fullName>
    </submittedName>
</protein>
<dbReference type="Gene3D" id="3.30.360.10">
    <property type="entry name" value="Dihydrodipicolinate Reductase, domain 2"/>
    <property type="match status" value="1"/>
</dbReference>
<keyword evidence="1" id="KW-0560">Oxidoreductase</keyword>
<dbReference type="InterPro" id="IPR050463">
    <property type="entry name" value="Gfo/Idh/MocA_oxidrdct_glycsds"/>
</dbReference>